<dbReference type="Proteomes" id="UP001295684">
    <property type="component" value="Unassembled WGS sequence"/>
</dbReference>
<dbReference type="InterPro" id="IPR036414">
    <property type="entry name" value="YaeB_N_sf"/>
</dbReference>
<name>A0AAD1XZV1_EUPCR</name>
<dbReference type="SUPFAM" id="SSF118196">
    <property type="entry name" value="YaeB-like"/>
    <property type="match status" value="1"/>
</dbReference>
<sequence length="207" mass="23279">MEKAEPDNLDPALTAITSDPAIESAIDSHSVWKTLQAENEKSTSLSINLSEEQISYSLKRRKLKSKRIEKEKLPPPGPQDSYDFKPIGEIKILKESTEDFNGKETDLKICRLKLIKELSDSSLEGLEGFNYIWLIAFNESDDSQEESKAENPSEPQKCGNLQLILCKLISIKGKELTMSSPDLTENTPILDIKPYHYKDAIDLPISP</sequence>
<dbReference type="PANTHER" id="PTHR12818">
    <property type="entry name" value="TRNA (ADENINE(37)-N6)-METHYLTRANSFERASE"/>
    <property type="match status" value="1"/>
</dbReference>
<keyword evidence="1" id="KW-0949">S-adenosyl-L-methionine</keyword>
<accession>A0AAD1XZV1</accession>
<dbReference type="InterPro" id="IPR040372">
    <property type="entry name" value="YaeB-like"/>
</dbReference>
<evidence type="ECO:0000256" key="2">
    <source>
        <dbReference type="ARBA" id="ARBA00033753"/>
    </source>
</evidence>
<evidence type="ECO:0000313" key="4">
    <source>
        <dbReference type="EMBL" id="CAI2380852.1"/>
    </source>
</evidence>
<dbReference type="Pfam" id="PF01980">
    <property type="entry name" value="TrmO_N"/>
    <property type="match status" value="1"/>
</dbReference>
<comment type="caution">
    <text evidence="4">The sequence shown here is derived from an EMBL/GenBank/DDBJ whole genome shotgun (WGS) entry which is preliminary data.</text>
</comment>
<evidence type="ECO:0000313" key="5">
    <source>
        <dbReference type="Proteomes" id="UP001295684"/>
    </source>
</evidence>
<evidence type="ECO:0000259" key="3">
    <source>
        <dbReference type="Pfam" id="PF01980"/>
    </source>
</evidence>
<feature type="domain" description="TsaA-like" evidence="3">
    <location>
        <begin position="108"/>
        <end position="196"/>
    </location>
</feature>
<reference evidence="4" key="1">
    <citation type="submission" date="2023-07" db="EMBL/GenBank/DDBJ databases">
        <authorList>
            <consortium name="AG Swart"/>
            <person name="Singh M."/>
            <person name="Singh A."/>
            <person name="Seah K."/>
            <person name="Emmerich C."/>
        </authorList>
    </citation>
    <scope>NUCLEOTIDE SEQUENCE</scope>
    <source>
        <strain evidence="4">DP1</strain>
    </source>
</reference>
<comment type="similarity">
    <text evidence="2">Belongs to the tRNA methyltransferase O family.</text>
</comment>
<evidence type="ECO:0000256" key="1">
    <source>
        <dbReference type="ARBA" id="ARBA00022691"/>
    </source>
</evidence>
<dbReference type="EMBL" id="CAMPGE010022848">
    <property type="protein sequence ID" value="CAI2380852.1"/>
    <property type="molecule type" value="Genomic_DNA"/>
</dbReference>
<dbReference type="InterPro" id="IPR036413">
    <property type="entry name" value="YaeB-like_sf"/>
</dbReference>
<dbReference type="AlphaFoldDB" id="A0AAD1XZV1"/>
<organism evidence="4 5">
    <name type="scientific">Euplotes crassus</name>
    <dbReference type="NCBI Taxonomy" id="5936"/>
    <lineage>
        <taxon>Eukaryota</taxon>
        <taxon>Sar</taxon>
        <taxon>Alveolata</taxon>
        <taxon>Ciliophora</taxon>
        <taxon>Intramacronucleata</taxon>
        <taxon>Spirotrichea</taxon>
        <taxon>Hypotrichia</taxon>
        <taxon>Euplotida</taxon>
        <taxon>Euplotidae</taxon>
        <taxon>Moneuplotes</taxon>
    </lineage>
</organism>
<dbReference type="Gene3D" id="2.40.30.70">
    <property type="entry name" value="YaeB-like"/>
    <property type="match status" value="1"/>
</dbReference>
<protein>
    <recommendedName>
        <fullName evidence="3">TsaA-like domain-containing protein</fullName>
    </recommendedName>
</protein>
<dbReference type="PANTHER" id="PTHR12818:SF0">
    <property type="entry name" value="TRNA (ADENINE(37)-N6)-METHYLTRANSFERASE"/>
    <property type="match status" value="1"/>
</dbReference>
<gene>
    <name evidence="4" type="ORF">ECRASSUSDP1_LOCUS22292</name>
</gene>
<proteinExistence type="inferred from homology"/>
<keyword evidence="5" id="KW-1185">Reference proteome</keyword>
<dbReference type="InterPro" id="IPR023370">
    <property type="entry name" value="TrmO-like_N"/>
</dbReference>